<reference evidence="2" key="1">
    <citation type="submission" date="2023-05" db="EMBL/GenBank/DDBJ databases">
        <authorList>
            <person name="Stuckert A."/>
        </authorList>
    </citation>
    <scope>NUCLEOTIDE SEQUENCE</scope>
</reference>
<organism evidence="2 3">
    <name type="scientific">Staurois parvus</name>
    <dbReference type="NCBI Taxonomy" id="386267"/>
    <lineage>
        <taxon>Eukaryota</taxon>
        <taxon>Metazoa</taxon>
        <taxon>Chordata</taxon>
        <taxon>Craniata</taxon>
        <taxon>Vertebrata</taxon>
        <taxon>Euteleostomi</taxon>
        <taxon>Amphibia</taxon>
        <taxon>Batrachia</taxon>
        <taxon>Anura</taxon>
        <taxon>Neobatrachia</taxon>
        <taxon>Ranoidea</taxon>
        <taxon>Ranidae</taxon>
        <taxon>Staurois</taxon>
    </lineage>
</organism>
<sequence>MSRAAECADRRRSRELQDRVKRREAREGRQLTGKGESDAQAGAGSKQGKYH</sequence>
<comment type="caution">
    <text evidence="2">The sequence shown here is derived from an EMBL/GenBank/DDBJ whole genome shotgun (WGS) entry which is preliminary data.</text>
</comment>
<name>A0ABN9E0M6_9NEOB</name>
<proteinExistence type="predicted"/>
<gene>
    <name evidence="2" type="ORF">SPARVUS_LOCUS8624571</name>
</gene>
<feature type="region of interest" description="Disordered" evidence="1">
    <location>
        <begin position="1"/>
        <end position="51"/>
    </location>
</feature>
<protein>
    <submittedName>
        <fullName evidence="2">Uncharacterized protein</fullName>
    </submittedName>
</protein>
<evidence type="ECO:0000313" key="2">
    <source>
        <dbReference type="EMBL" id="CAI9577083.1"/>
    </source>
</evidence>
<feature type="non-terminal residue" evidence="2">
    <location>
        <position position="51"/>
    </location>
</feature>
<dbReference type="EMBL" id="CATNWA010014887">
    <property type="protein sequence ID" value="CAI9577083.1"/>
    <property type="molecule type" value="Genomic_DNA"/>
</dbReference>
<accession>A0ABN9E0M6</accession>
<evidence type="ECO:0000313" key="3">
    <source>
        <dbReference type="Proteomes" id="UP001162483"/>
    </source>
</evidence>
<evidence type="ECO:0000256" key="1">
    <source>
        <dbReference type="SAM" id="MobiDB-lite"/>
    </source>
</evidence>
<keyword evidence="3" id="KW-1185">Reference proteome</keyword>
<dbReference type="Proteomes" id="UP001162483">
    <property type="component" value="Unassembled WGS sequence"/>
</dbReference>
<feature type="compositionally biased region" description="Basic and acidic residues" evidence="1">
    <location>
        <begin position="1"/>
        <end position="29"/>
    </location>
</feature>